<dbReference type="STRING" id="76123.AS203_09565"/>
<dbReference type="GO" id="GO:0003677">
    <property type="term" value="F:DNA binding"/>
    <property type="evidence" value="ECO:0007669"/>
    <property type="project" value="InterPro"/>
</dbReference>
<dbReference type="Proteomes" id="UP000056252">
    <property type="component" value="Chromosome"/>
</dbReference>
<evidence type="ECO:0000259" key="1">
    <source>
        <dbReference type="PROSITE" id="PS50943"/>
    </source>
</evidence>
<dbReference type="CDD" id="cd00093">
    <property type="entry name" value="HTH_XRE"/>
    <property type="match status" value="1"/>
</dbReference>
<dbReference type="PROSITE" id="PS50943">
    <property type="entry name" value="HTH_CROC1"/>
    <property type="match status" value="1"/>
</dbReference>
<feature type="domain" description="HTH cro/C1-type" evidence="1">
    <location>
        <begin position="41"/>
        <end position="95"/>
    </location>
</feature>
<dbReference type="EMBL" id="CP013195">
    <property type="protein sequence ID" value="ALO49306.1"/>
    <property type="molecule type" value="Genomic_DNA"/>
</dbReference>
<evidence type="ECO:0000313" key="3">
    <source>
        <dbReference type="Proteomes" id="UP000056252"/>
    </source>
</evidence>
<dbReference type="Pfam" id="PF01381">
    <property type="entry name" value="HTH_3"/>
    <property type="match status" value="1"/>
</dbReference>
<accession>A0A0S2KLX3</accession>
<proteinExistence type="predicted"/>
<dbReference type="SMART" id="SM00530">
    <property type="entry name" value="HTH_XRE"/>
    <property type="match status" value="1"/>
</dbReference>
<reference evidence="3" key="1">
    <citation type="submission" date="2015-11" db="EMBL/GenBank/DDBJ databases">
        <authorList>
            <person name="Holder M.E."/>
            <person name="Ajami N.J."/>
            <person name="Petrosino J.F."/>
        </authorList>
    </citation>
    <scope>NUCLEOTIDE SEQUENCE [LARGE SCALE GENOMIC DNA]</scope>
    <source>
        <strain evidence="3">F0113</strain>
    </source>
</reference>
<dbReference type="OrthoDB" id="1041855at2"/>
<organism evidence="2 3">
    <name type="scientific">Hoylesella enoeca</name>
    <dbReference type="NCBI Taxonomy" id="76123"/>
    <lineage>
        <taxon>Bacteria</taxon>
        <taxon>Pseudomonadati</taxon>
        <taxon>Bacteroidota</taxon>
        <taxon>Bacteroidia</taxon>
        <taxon>Bacteroidales</taxon>
        <taxon>Prevotellaceae</taxon>
        <taxon>Hoylesella</taxon>
    </lineage>
</organism>
<dbReference type="KEGG" id="peo:AS203_09565"/>
<dbReference type="RefSeq" id="WP_025066361.1">
    <property type="nucleotide sequence ID" value="NZ_CAUPOR010000045.1"/>
</dbReference>
<name>A0A0S2KLX3_9BACT</name>
<dbReference type="InterPro" id="IPR001387">
    <property type="entry name" value="Cro/C1-type_HTH"/>
</dbReference>
<keyword evidence="3" id="KW-1185">Reference proteome</keyword>
<protein>
    <submittedName>
        <fullName evidence="2">XRE family transcriptional regulator</fullName>
    </submittedName>
</protein>
<dbReference type="eggNOG" id="COG1396">
    <property type="taxonomic scope" value="Bacteria"/>
</dbReference>
<dbReference type="SUPFAM" id="SSF47413">
    <property type="entry name" value="lambda repressor-like DNA-binding domains"/>
    <property type="match status" value="1"/>
</dbReference>
<dbReference type="Gene3D" id="1.10.260.40">
    <property type="entry name" value="lambda repressor-like DNA-binding domains"/>
    <property type="match status" value="1"/>
</dbReference>
<dbReference type="InterPro" id="IPR010982">
    <property type="entry name" value="Lambda_DNA-bd_dom_sf"/>
</dbReference>
<gene>
    <name evidence="2" type="ORF">AS203_09565</name>
</gene>
<dbReference type="AlphaFoldDB" id="A0A0S2KLX3"/>
<evidence type="ECO:0000313" key="2">
    <source>
        <dbReference type="EMBL" id="ALO49306.1"/>
    </source>
</evidence>
<sequence length="104" mass="11605">MAQEKLYTHEEVLDKVLGKQGTTARDQYEADIHSFLMGETIRKARRSRNLTQDQLGELMGVKKAQVSRIEGGRNLTFATIVRAFKAMGISAALEVKGIGRVALW</sequence>